<comment type="caution">
    <text evidence="1">The sequence shown here is derived from an EMBL/GenBank/DDBJ whole genome shotgun (WGS) entry which is preliminary data.</text>
</comment>
<dbReference type="EMBL" id="BPVZ01000084">
    <property type="protein sequence ID" value="GKV29712.1"/>
    <property type="molecule type" value="Genomic_DNA"/>
</dbReference>
<reference evidence="1 2" key="1">
    <citation type="journal article" date="2021" name="Commun. Biol.">
        <title>The genome of Shorea leprosula (Dipterocarpaceae) highlights the ecological relevance of drought in aseasonal tropical rainforests.</title>
        <authorList>
            <person name="Ng K.K.S."/>
            <person name="Kobayashi M.J."/>
            <person name="Fawcett J.A."/>
            <person name="Hatakeyama M."/>
            <person name="Paape T."/>
            <person name="Ng C.H."/>
            <person name="Ang C.C."/>
            <person name="Tnah L.H."/>
            <person name="Lee C.T."/>
            <person name="Nishiyama T."/>
            <person name="Sese J."/>
            <person name="O'Brien M.J."/>
            <person name="Copetti D."/>
            <person name="Mohd Noor M.I."/>
            <person name="Ong R.C."/>
            <person name="Putra M."/>
            <person name="Sireger I.Z."/>
            <person name="Indrioko S."/>
            <person name="Kosugi Y."/>
            <person name="Izuno A."/>
            <person name="Isagi Y."/>
            <person name="Lee S.L."/>
            <person name="Shimizu K.K."/>
        </authorList>
    </citation>
    <scope>NUCLEOTIDE SEQUENCE [LARGE SCALE GENOMIC DNA]</scope>
    <source>
        <strain evidence="1">214</strain>
    </source>
</reference>
<protein>
    <submittedName>
        <fullName evidence="1">Uncharacterized protein</fullName>
    </submittedName>
</protein>
<proteinExistence type="predicted"/>
<evidence type="ECO:0000313" key="1">
    <source>
        <dbReference type="EMBL" id="GKV29712.1"/>
    </source>
</evidence>
<organism evidence="1 2">
    <name type="scientific">Rubroshorea leprosula</name>
    <dbReference type="NCBI Taxonomy" id="152421"/>
    <lineage>
        <taxon>Eukaryota</taxon>
        <taxon>Viridiplantae</taxon>
        <taxon>Streptophyta</taxon>
        <taxon>Embryophyta</taxon>
        <taxon>Tracheophyta</taxon>
        <taxon>Spermatophyta</taxon>
        <taxon>Magnoliopsida</taxon>
        <taxon>eudicotyledons</taxon>
        <taxon>Gunneridae</taxon>
        <taxon>Pentapetalae</taxon>
        <taxon>rosids</taxon>
        <taxon>malvids</taxon>
        <taxon>Malvales</taxon>
        <taxon>Dipterocarpaceae</taxon>
        <taxon>Rubroshorea</taxon>
    </lineage>
</organism>
<sequence>MSLFTCDLSMLSIPLNELLGTLVTPKRTGSLEACSHCKTKLIIRCISSNRNCKLLKFH</sequence>
<accession>A0AAV5KYM5</accession>
<dbReference type="Proteomes" id="UP001054252">
    <property type="component" value="Unassembled WGS sequence"/>
</dbReference>
<name>A0AAV5KYM5_9ROSI</name>
<evidence type="ECO:0000313" key="2">
    <source>
        <dbReference type="Proteomes" id="UP001054252"/>
    </source>
</evidence>
<keyword evidence="2" id="KW-1185">Reference proteome</keyword>
<dbReference type="AlphaFoldDB" id="A0AAV5KYM5"/>
<gene>
    <name evidence="1" type="ORF">SLEP1_g38616</name>
</gene>